<dbReference type="Pfam" id="PF07914">
    <property type="entry name" value="DUF1679"/>
    <property type="match status" value="1"/>
</dbReference>
<dbReference type="SUPFAM" id="SSF56112">
    <property type="entry name" value="Protein kinase-like (PK-like)"/>
    <property type="match status" value="1"/>
</dbReference>
<dbReference type="PANTHER" id="PTHR23020:SF12">
    <property type="entry name" value="CHK KINASE-LIKE DOMAIN-CONTAINING PROTEIN"/>
    <property type="match status" value="1"/>
</dbReference>
<dbReference type="InterPro" id="IPR052961">
    <property type="entry name" value="Oxido-Kinase-like_Enzymes"/>
</dbReference>
<dbReference type="AlphaFoldDB" id="A0A1I8AE62"/>
<evidence type="ECO:0000313" key="1">
    <source>
        <dbReference type="Proteomes" id="UP000095287"/>
    </source>
</evidence>
<name>A0A1I8AE62_9BILA</name>
<evidence type="ECO:0000313" key="2">
    <source>
        <dbReference type="WBParaSite" id="L893_g4532.t1"/>
    </source>
</evidence>
<protein>
    <submittedName>
        <fullName evidence="2">CHK domain-containing protein</fullName>
    </submittedName>
</protein>
<dbReference type="PANTHER" id="PTHR23020">
    <property type="entry name" value="UNCHARACTERIZED NUCLEAR HORMONE RECEPTOR-RELATED"/>
    <property type="match status" value="1"/>
</dbReference>
<accession>A0A1I8AE62</accession>
<organism evidence="1 2">
    <name type="scientific">Steinernema glaseri</name>
    <dbReference type="NCBI Taxonomy" id="37863"/>
    <lineage>
        <taxon>Eukaryota</taxon>
        <taxon>Metazoa</taxon>
        <taxon>Ecdysozoa</taxon>
        <taxon>Nematoda</taxon>
        <taxon>Chromadorea</taxon>
        <taxon>Rhabditida</taxon>
        <taxon>Tylenchina</taxon>
        <taxon>Panagrolaimomorpha</taxon>
        <taxon>Strongyloidoidea</taxon>
        <taxon>Steinernematidae</taxon>
        <taxon>Steinernema</taxon>
    </lineage>
</organism>
<dbReference type="InterPro" id="IPR011009">
    <property type="entry name" value="Kinase-like_dom_sf"/>
</dbReference>
<keyword evidence="1" id="KW-1185">Reference proteome</keyword>
<dbReference type="Proteomes" id="UP000095287">
    <property type="component" value="Unplaced"/>
</dbReference>
<sequence>MNVNDECILGALLSWTELEELVRGFLKTEARFGDGKKLEKLGVNQGFLSVVARLTPDWRDDSSELPATLVVKVPTSETMLEMAKQIELADGVKQIREFLEDVEFHRGMDRALHNNECDFYEFVASKGLATSIAVPRVFGFRRFSKEHRQGIIVMEDLSDVGRVTSLWENLSVDDAKQVIDGIIPLHSFFLENPDIEESGKFDAPLSTAYRQQNLKVGGPILASYRFQMVKGMVESVKLTLRKQARLIDDLLYVFDSLVDLRKLKTIPVELGIPNVLIHGDLWISNILWRHDGIGRRQLVAVLDWQVSFLSGVK</sequence>
<reference evidence="2" key="1">
    <citation type="submission" date="2016-11" db="UniProtKB">
        <authorList>
            <consortium name="WormBaseParasite"/>
        </authorList>
    </citation>
    <scope>IDENTIFICATION</scope>
</reference>
<dbReference type="WBParaSite" id="L893_g4532.t1">
    <property type="protein sequence ID" value="L893_g4532.t1"/>
    <property type="gene ID" value="L893_g4532"/>
</dbReference>
<dbReference type="InterPro" id="IPR012877">
    <property type="entry name" value="Dhs-27"/>
</dbReference>
<dbReference type="Gene3D" id="3.90.1200.10">
    <property type="match status" value="1"/>
</dbReference>
<proteinExistence type="predicted"/>